<evidence type="ECO:0000256" key="3">
    <source>
        <dbReference type="ARBA" id="ARBA00023163"/>
    </source>
</evidence>
<dbReference type="EMBL" id="DXCQ01000062">
    <property type="protein sequence ID" value="HIY97374.1"/>
    <property type="molecule type" value="Genomic_DNA"/>
</dbReference>
<evidence type="ECO:0000313" key="6">
    <source>
        <dbReference type="Proteomes" id="UP000886750"/>
    </source>
</evidence>
<organism evidence="5 6">
    <name type="scientific">Candidatus Borkfalkia excrementigallinarum</name>
    <dbReference type="NCBI Taxonomy" id="2838506"/>
    <lineage>
        <taxon>Bacteria</taxon>
        <taxon>Bacillati</taxon>
        <taxon>Bacillota</taxon>
        <taxon>Clostridia</taxon>
        <taxon>Christensenellales</taxon>
        <taxon>Christensenellaceae</taxon>
        <taxon>Candidatus Borkfalkia</taxon>
    </lineage>
</organism>
<dbReference type="Pfam" id="PF12833">
    <property type="entry name" value="HTH_18"/>
    <property type="match status" value="1"/>
</dbReference>
<dbReference type="SMART" id="SM00342">
    <property type="entry name" value="HTH_ARAC"/>
    <property type="match status" value="1"/>
</dbReference>
<dbReference type="PROSITE" id="PS01124">
    <property type="entry name" value="HTH_ARAC_FAMILY_2"/>
    <property type="match status" value="1"/>
</dbReference>
<keyword evidence="3" id="KW-0804">Transcription</keyword>
<dbReference type="AlphaFoldDB" id="A0A9D2A0L9"/>
<accession>A0A9D2A0L9</accession>
<evidence type="ECO:0000313" key="5">
    <source>
        <dbReference type="EMBL" id="HIY97374.1"/>
    </source>
</evidence>
<dbReference type="Proteomes" id="UP000886750">
    <property type="component" value="Unassembled WGS sequence"/>
</dbReference>
<keyword evidence="1" id="KW-0805">Transcription regulation</keyword>
<dbReference type="GO" id="GO:0043565">
    <property type="term" value="F:sequence-specific DNA binding"/>
    <property type="evidence" value="ECO:0007669"/>
    <property type="project" value="InterPro"/>
</dbReference>
<name>A0A9D2A0L9_9FIRM</name>
<dbReference type="SUPFAM" id="SSF46689">
    <property type="entry name" value="Homeodomain-like"/>
    <property type="match status" value="2"/>
</dbReference>
<gene>
    <name evidence="5" type="ORF">H9729_06765</name>
</gene>
<keyword evidence="2" id="KW-0238">DNA-binding</keyword>
<protein>
    <submittedName>
        <fullName evidence="5">Helix-turn-helix transcriptional regulator</fullName>
    </submittedName>
</protein>
<evidence type="ECO:0000256" key="2">
    <source>
        <dbReference type="ARBA" id="ARBA00023125"/>
    </source>
</evidence>
<evidence type="ECO:0000256" key="1">
    <source>
        <dbReference type="ARBA" id="ARBA00023015"/>
    </source>
</evidence>
<comment type="caution">
    <text evidence="5">The sequence shown here is derived from an EMBL/GenBank/DDBJ whole genome shotgun (WGS) entry which is preliminary data.</text>
</comment>
<proteinExistence type="predicted"/>
<reference evidence="5" key="2">
    <citation type="submission" date="2021-04" db="EMBL/GenBank/DDBJ databases">
        <authorList>
            <person name="Gilroy R."/>
        </authorList>
    </citation>
    <scope>NUCLEOTIDE SEQUENCE</scope>
    <source>
        <strain evidence="5">1345</strain>
    </source>
</reference>
<sequence length="226" mass="26326">MIADGKSCEYYGIHLDFFYDESNTDFNSQEIYSKPCEQRKFEVQVDPTLSKRKSFGFSKIGEFEKFTVTQCTRFERIFNEIYNCFHQNDELSVLGMKANVLLLIQAILTEFVSDSDGAHRNEIVSNFINYATNHFREDINITELAKQYGFSPNYFSKLFKTIINKTPKEYLINVRLDEAKKLLKLGLYTVSEVCTMVGYDDLHYFSRLFKQKEGISPALFAKQVCD</sequence>
<dbReference type="Gene3D" id="1.10.10.60">
    <property type="entry name" value="Homeodomain-like"/>
    <property type="match status" value="2"/>
</dbReference>
<dbReference type="InterPro" id="IPR018060">
    <property type="entry name" value="HTH_AraC"/>
</dbReference>
<reference evidence="5" key="1">
    <citation type="journal article" date="2021" name="PeerJ">
        <title>Extensive microbial diversity within the chicken gut microbiome revealed by metagenomics and culture.</title>
        <authorList>
            <person name="Gilroy R."/>
            <person name="Ravi A."/>
            <person name="Getino M."/>
            <person name="Pursley I."/>
            <person name="Horton D.L."/>
            <person name="Alikhan N.F."/>
            <person name="Baker D."/>
            <person name="Gharbi K."/>
            <person name="Hall N."/>
            <person name="Watson M."/>
            <person name="Adriaenssens E.M."/>
            <person name="Foster-Nyarko E."/>
            <person name="Jarju S."/>
            <person name="Secka A."/>
            <person name="Antonio M."/>
            <person name="Oren A."/>
            <person name="Chaudhuri R.R."/>
            <person name="La Ragione R."/>
            <person name="Hildebrand F."/>
            <person name="Pallen M.J."/>
        </authorList>
    </citation>
    <scope>NUCLEOTIDE SEQUENCE</scope>
    <source>
        <strain evidence="5">1345</strain>
    </source>
</reference>
<dbReference type="InterPro" id="IPR009057">
    <property type="entry name" value="Homeodomain-like_sf"/>
</dbReference>
<dbReference type="PANTHER" id="PTHR43280:SF2">
    <property type="entry name" value="HTH-TYPE TRANSCRIPTIONAL REGULATOR EXSA"/>
    <property type="match status" value="1"/>
</dbReference>
<dbReference type="GO" id="GO:0003700">
    <property type="term" value="F:DNA-binding transcription factor activity"/>
    <property type="evidence" value="ECO:0007669"/>
    <property type="project" value="InterPro"/>
</dbReference>
<dbReference type="PANTHER" id="PTHR43280">
    <property type="entry name" value="ARAC-FAMILY TRANSCRIPTIONAL REGULATOR"/>
    <property type="match status" value="1"/>
</dbReference>
<feature type="domain" description="HTH araC/xylS-type" evidence="4">
    <location>
        <begin position="125"/>
        <end position="223"/>
    </location>
</feature>
<dbReference type="PROSITE" id="PS00041">
    <property type="entry name" value="HTH_ARAC_FAMILY_1"/>
    <property type="match status" value="1"/>
</dbReference>
<evidence type="ECO:0000259" key="4">
    <source>
        <dbReference type="PROSITE" id="PS01124"/>
    </source>
</evidence>
<dbReference type="InterPro" id="IPR018062">
    <property type="entry name" value="HTH_AraC-typ_CS"/>
</dbReference>